<dbReference type="Proteomes" id="UP001177670">
    <property type="component" value="Unassembled WGS sequence"/>
</dbReference>
<evidence type="ECO:0000313" key="2">
    <source>
        <dbReference type="EMBL" id="KAK1116362.1"/>
    </source>
</evidence>
<evidence type="ECO:0000256" key="1">
    <source>
        <dbReference type="SAM" id="MobiDB-lite"/>
    </source>
</evidence>
<comment type="caution">
    <text evidence="2">The sequence shown here is derived from an EMBL/GenBank/DDBJ whole genome shotgun (WGS) entry which is preliminary data.</text>
</comment>
<dbReference type="AlphaFoldDB" id="A0AA40FCC8"/>
<organism evidence="2 4">
    <name type="scientific">Melipona bicolor</name>
    <dbReference type="NCBI Taxonomy" id="60889"/>
    <lineage>
        <taxon>Eukaryota</taxon>
        <taxon>Metazoa</taxon>
        <taxon>Ecdysozoa</taxon>
        <taxon>Arthropoda</taxon>
        <taxon>Hexapoda</taxon>
        <taxon>Insecta</taxon>
        <taxon>Pterygota</taxon>
        <taxon>Neoptera</taxon>
        <taxon>Endopterygota</taxon>
        <taxon>Hymenoptera</taxon>
        <taxon>Apocrita</taxon>
        <taxon>Aculeata</taxon>
        <taxon>Apoidea</taxon>
        <taxon>Anthophila</taxon>
        <taxon>Apidae</taxon>
        <taxon>Melipona</taxon>
    </lineage>
</organism>
<sequence>MDWLRPDTVSVPSCSRPGVRGSAACAETTRQAPTRAVDRHTTGRDVLLGEKCTTTTPERSIRRWRALANGTTGAHPEHRAPTVASAVDDESPHSIFWVSQVYP</sequence>
<dbReference type="EMBL" id="JAHYIQ010000137">
    <property type="protein sequence ID" value="KAK1116379.1"/>
    <property type="molecule type" value="Genomic_DNA"/>
</dbReference>
<proteinExistence type="predicted"/>
<gene>
    <name evidence="3" type="ORF">K0M31_020469</name>
    <name evidence="2" type="ORF">K0M31_020482</name>
</gene>
<protein>
    <submittedName>
        <fullName evidence="2">Uncharacterized protein</fullName>
    </submittedName>
</protein>
<dbReference type="EMBL" id="JAHYIQ010000194">
    <property type="protein sequence ID" value="KAK1116362.1"/>
    <property type="molecule type" value="Genomic_DNA"/>
</dbReference>
<feature type="region of interest" description="Disordered" evidence="1">
    <location>
        <begin position="1"/>
        <end position="43"/>
    </location>
</feature>
<keyword evidence="4" id="KW-1185">Reference proteome</keyword>
<evidence type="ECO:0000313" key="4">
    <source>
        <dbReference type="Proteomes" id="UP001177670"/>
    </source>
</evidence>
<feature type="region of interest" description="Disordered" evidence="1">
    <location>
        <begin position="69"/>
        <end position="89"/>
    </location>
</feature>
<reference evidence="2" key="1">
    <citation type="submission" date="2021-10" db="EMBL/GenBank/DDBJ databases">
        <title>Melipona bicolor Genome sequencing and assembly.</title>
        <authorList>
            <person name="Araujo N.S."/>
            <person name="Arias M.C."/>
        </authorList>
    </citation>
    <scope>NUCLEOTIDE SEQUENCE</scope>
    <source>
        <strain evidence="2">USP_2M_L1-L4_2017</strain>
        <tissue evidence="2">Whole body</tissue>
    </source>
</reference>
<evidence type="ECO:0000313" key="3">
    <source>
        <dbReference type="EMBL" id="KAK1116379.1"/>
    </source>
</evidence>
<accession>A0AA40FCC8</accession>
<name>A0AA40FCC8_9HYME</name>